<dbReference type="AlphaFoldDB" id="A0AAD8A908"/>
<comment type="caution">
    <text evidence="1">The sequence shown here is derived from an EMBL/GenBank/DDBJ whole genome shotgun (WGS) entry which is preliminary data.</text>
</comment>
<accession>A0AAD8A908</accession>
<keyword evidence="2" id="KW-1185">Reference proteome</keyword>
<dbReference type="Proteomes" id="UP001233999">
    <property type="component" value="Unassembled WGS sequence"/>
</dbReference>
<reference evidence="1" key="2">
    <citation type="submission" date="2023-05" db="EMBL/GenBank/DDBJ databases">
        <authorList>
            <person name="Fouks B."/>
        </authorList>
    </citation>
    <scope>NUCLEOTIDE SEQUENCE</scope>
    <source>
        <strain evidence="1">Stay&amp;Tobe</strain>
        <tissue evidence="1">Testes</tissue>
    </source>
</reference>
<feature type="non-terminal residue" evidence="1">
    <location>
        <position position="66"/>
    </location>
</feature>
<sequence length="66" mass="7818">FIYSSSNLNLRVRDIAARHFKREFLDNLEHKTGTILTLITNYRDSVFFHVYTRILNVEGMAIRICN</sequence>
<name>A0AAD8A908_DIPPU</name>
<reference evidence="1" key="1">
    <citation type="journal article" date="2023" name="IScience">
        <title>Live-bearing cockroach genome reveals convergent evolutionary mechanisms linked to viviparity in insects and beyond.</title>
        <authorList>
            <person name="Fouks B."/>
            <person name="Harrison M.C."/>
            <person name="Mikhailova A.A."/>
            <person name="Marchal E."/>
            <person name="English S."/>
            <person name="Carruthers M."/>
            <person name="Jennings E.C."/>
            <person name="Chiamaka E.L."/>
            <person name="Frigard R.A."/>
            <person name="Pippel M."/>
            <person name="Attardo G.M."/>
            <person name="Benoit J.B."/>
            <person name="Bornberg-Bauer E."/>
            <person name="Tobe S.S."/>
        </authorList>
    </citation>
    <scope>NUCLEOTIDE SEQUENCE</scope>
    <source>
        <strain evidence="1">Stay&amp;Tobe</strain>
    </source>
</reference>
<evidence type="ECO:0000313" key="1">
    <source>
        <dbReference type="EMBL" id="KAJ9594694.1"/>
    </source>
</evidence>
<dbReference type="EMBL" id="JASPKZ010002725">
    <property type="protein sequence ID" value="KAJ9594694.1"/>
    <property type="molecule type" value="Genomic_DNA"/>
</dbReference>
<gene>
    <name evidence="1" type="ORF">L9F63_014028</name>
</gene>
<organism evidence="1 2">
    <name type="scientific">Diploptera punctata</name>
    <name type="common">Pacific beetle cockroach</name>
    <dbReference type="NCBI Taxonomy" id="6984"/>
    <lineage>
        <taxon>Eukaryota</taxon>
        <taxon>Metazoa</taxon>
        <taxon>Ecdysozoa</taxon>
        <taxon>Arthropoda</taxon>
        <taxon>Hexapoda</taxon>
        <taxon>Insecta</taxon>
        <taxon>Pterygota</taxon>
        <taxon>Neoptera</taxon>
        <taxon>Polyneoptera</taxon>
        <taxon>Dictyoptera</taxon>
        <taxon>Blattodea</taxon>
        <taxon>Blaberoidea</taxon>
        <taxon>Blaberidae</taxon>
        <taxon>Diplopterinae</taxon>
        <taxon>Diploptera</taxon>
    </lineage>
</organism>
<protein>
    <submittedName>
        <fullName evidence="1">Uncharacterized protein</fullName>
    </submittedName>
</protein>
<feature type="non-terminal residue" evidence="1">
    <location>
        <position position="1"/>
    </location>
</feature>
<evidence type="ECO:0000313" key="2">
    <source>
        <dbReference type="Proteomes" id="UP001233999"/>
    </source>
</evidence>
<proteinExistence type="predicted"/>